<evidence type="ECO:0000256" key="2">
    <source>
        <dbReference type="ARBA" id="ARBA00022670"/>
    </source>
</evidence>
<comment type="caution">
    <text evidence="4">The sequence shown here is derived from an EMBL/GenBank/DDBJ whole genome shotgun (WGS) entry which is preliminary data.</text>
</comment>
<dbReference type="PANTHER" id="PTHR43343">
    <property type="entry name" value="PEPTIDASE S12"/>
    <property type="match status" value="1"/>
</dbReference>
<evidence type="ECO:0000313" key="4">
    <source>
        <dbReference type="EMBL" id="KAK9845220.1"/>
    </source>
</evidence>
<dbReference type="PRINTS" id="PR00834">
    <property type="entry name" value="PROTEASES2C"/>
</dbReference>
<dbReference type="InterPro" id="IPR001940">
    <property type="entry name" value="Peptidase_S1C"/>
</dbReference>
<evidence type="ECO:0008006" key="6">
    <source>
        <dbReference type="Google" id="ProtNLM"/>
    </source>
</evidence>
<dbReference type="SUPFAM" id="SSF50494">
    <property type="entry name" value="Trypsin-like serine proteases"/>
    <property type="match status" value="1"/>
</dbReference>
<keyword evidence="5" id="KW-1185">Reference proteome</keyword>
<dbReference type="InterPro" id="IPR043504">
    <property type="entry name" value="Peptidase_S1_PA_chymotrypsin"/>
</dbReference>
<dbReference type="EMBL" id="JALJOU010000003">
    <property type="protein sequence ID" value="KAK9845220.1"/>
    <property type="molecule type" value="Genomic_DNA"/>
</dbReference>
<sequence length="233" mass="23627">MRPALAALVDDDIAAAVFEASMASVVSLTAFRTEGREVVEEGVGSGVVWDRLGHIVSNYHCVARLAKDTTGQQATEVGITGAGGTMRYPARIVGLDPEKDLAVLRIDAPAADLLPVKVGTSGDLRVGQTVFAIGNPSGLSHTLTAGVVSGLNRAIPSPGGTLTGGAIQTDAAINSGSSGGALLDSSARLVGLSTATFTRRTQGARSSGVNFAIGVDVVRDRGVFLIGATGTVW</sequence>
<reference evidence="4 5" key="1">
    <citation type="journal article" date="2024" name="Nat. Commun.">
        <title>Phylogenomics reveals the evolutionary origins of lichenization in chlorophyte algae.</title>
        <authorList>
            <person name="Puginier C."/>
            <person name="Libourel C."/>
            <person name="Otte J."/>
            <person name="Skaloud P."/>
            <person name="Haon M."/>
            <person name="Grisel S."/>
            <person name="Petersen M."/>
            <person name="Berrin J.G."/>
            <person name="Delaux P.M."/>
            <person name="Dal Grande F."/>
            <person name="Keller J."/>
        </authorList>
    </citation>
    <scope>NUCLEOTIDE SEQUENCE [LARGE SCALE GENOMIC DNA]</scope>
    <source>
        <strain evidence="4 5">SAG 245.80</strain>
    </source>
</reference>
<dbReference type="Gene3D" id="2.40.10.10">
    <property type="entry name" value="Trypsin-like serine proteases"/>
    <property type="match status" value="2"/>
</dbReference>
<accession>A0AAW1SFH8</accession>
<evidence type="ECO:0000256" key="3">
    <source>
        <dbReference type="ARBA" id="ARBA00022801"/>
    </source>
</evidence>
<organism evidence="4 5">
    <name type="scientific">Elliptochloris bilobata</name>
    <dbReference type="NCBI Taxonomy" id="381761"/>
    <lineage>
        <taxon>Eukaryota</taxon>
        <taxon>Viridiplantae</taxon>
        <taxon>Chlorophyta</taxon>
        <taxon>core chlorophytes</taxon>
        <taxon>Trebouxiophyceae</taxon>
        <taxon>Trebouxiophyceae incertae sedis</taxon>
        <taxon>Elliptochloris clade</taxon>
        <taxon>Elliptochloris</taxon>
    </lineage>
</organism>
<dbReference type="AlphaFoldDB" id="A0AAW1SFH8"/>
<evidence type="ECO:0000256" key="1">
    <source>
        <dbReference type="ARBA" id="ARBA00010541"/>
    </source>
</evidence>
<dbReference type="Pfam" id="PF13365">
    <property type="entry name" value="Trypsin_2"/>
    <property type="match status" value="1"/>
</dbReference>
<evidence type="ECO:0000313" key="5">
    <source>
        <dbReference type="Proteomes" id="UP001445335"/>
    </source>
</evidence>
<dbReference type="Proteomes" id="UP001445335">
    <property type="component" value="Unassembled WGS sequence"/>
</dbReference>
<name>A0AAW1SFH8_9CHLO</name>
<keyword evidence="3" id="KW-0378">Hydrolase</keyword>
<dbReference type="PANTHER" id="PTHR43343:SF6">
    <property type="entry name" value="PROTEASE DO-LIKE 5, CHLOROPLASTIC ISOFORM X1"/>
    <property type="match status" value="1"/>
</dbReference>
<proteinExistence type="inferred from homology"/>
<protein>
    <recommendedName>
        <fullName evidence="6">Trypsin-like serine protease</fullName>
    </recommendedName>
</protein>
<dbReference type="GO" id="GO:0004252">
    <property type="term" value="F:serine-type endopeptidase activity"/>
    <property type="evidence" value="ECO:0007669"/>
    <property type="project" value="InterPro"/>
</dbReference>
<dbReference type="InterPro" id="IPR009003">
    <property type="entry name" value="Peptidase_S1_PA"/>
</dbReference>
<dbReference type="GO" id="GO:0006508">
    <property type="term" value="P:proteolysis"/>
    <property type="evidence" value="ECO:0007669"/>
    <property type="project" value="UniProtKB-KW"/>
</dbReference>
<gene>
    <name evidence="4" type="ORF">WJX81_000423</name>
</gene>
<comment type="similarity">
    <text evidence="1">Belongs to the peptidase S1C family.</text>
</comment>
<keyword evidence="2" id="KW-0645">Protease</keyword>
<dbReference type="InterPro" id="IPR051201">
    <property type="entry name" value="Chloro_Bact_Ser_Proteases"/>
</dbReference>